<name>A0A395MU30_9HYPO</name>
<evidence type="ECO:0000256" key="2">
    <source>
        <dbReference type="ARBA" id="ARBA00022679"/>
    </source>
</evidence>
<evidence type="ECO:0000313" key="4">
    <source>
        <dbReference type="EMBL" id="RFN51362.1"/>
    </source>
</evidence>
<keyword evidence="5" id="KW-1185">Reference proteome</keyword>
<proteinExistence type="inferred from homology"/>
<dbReference type="EMBL" id="PXXK01000112">
    <property type="protein sequence ID" value="RFN51362.1"/>
    <property type="molecule type" value="Genomic_DNA"/>
</dbReference>
<comment type="caution">
    <text evidence="4">The sequence shown here is derived from an EMBL/GenBank/DDBJ whole genome shotgun (WGS) entry which is preliminary data.</text>
</comment>
<dbReference type="PIRSF" id="PIRSF000509">
    <property type="entry name" value="Trp_DMAT"/>
    <property type="match status" value="1"/>
</dbReference>
<dbReference type="GO" id="GO:0009820">
    <property type="term" value="P:alkaloid metabolic process"/>
    <property type="evidence" value="ECO:0007669"/>
    <property type="project" value="InterPro"/>
</dbReference>
<keyword evidence="2 4" id="KW-0808">Transferase</keyword>
<protein>
    <submittedName>
        <fullName evidence="4">Aromatic prenyltransferase</fullName>
    </submittedName>
</protein>
<dbReference type="NCBIfam" id="TIGR03429">
    <property type="entry name" value="arom_pren_DMATS"/>
    <property type="match status" value="1"/>
</dbReference>
<evidence type="ECO:0000313" key="5">
    <source>
        <dbReference type="Proteomes" id="UP000265631"/>
    </source>
</evidence>
<dbReference type="GO" id="GO:0004659">
    <property type="term" value="F:prenyltransferase activity"/>
    <property type="evidence" value="ECO:0007669"/>
    <property type="project" value="TreeGrafter"/>
</dbReference>
<dbReference type="PANTHER" id="PTHR40627:SF4">
    <property type="entry name" value="PRENYLTRANSFERASE ASQH1-RELATED"/>
    <property type="match status" value="1"/>
</dbReference>
<feature type="binding site" evidence="3">
    <location>
        <position position="307"/>
    </location>
    <ligand>
        <name>dimethylallyl diphosphate</name>
        <dbReference type="ChEBI" id="CHEBI:57623"/>
    </ligand>
</feature>
<dbReference type="Proteomes" id="UP000265631">
    <property type="component" value="Unassembled WGS sequence"/>
</dbReference>
<feature type="binding site" evidence="3">
    <location>
        <position position="305"/>
    </location>
    <ligand>
        <name>dimethylallyl diphosphate</name>
        <dbReference type="ChEBI" id="CHEBI:57623"/>
    </ligand>
</feature>
<dbReference type="InterPro" id="IPR017795">
    <property type="entry name" value="ABBA_NscD-like"/>
</dbReference>
<evidence type="ECO:0000256" key="3">
    <source>
        <dbReference type="PIRSR" id="PIRSR000509-1"/>
    </source>
</evidence>
<organism evidence="4 5">
    <name type="scientific">Fusarium flagelliforme</name>
    <dbReference type="NCBI Taxonomy" id="2675880"/>
    <lineage>
        <taxon>Eukaryota</taxon>
        <taxon>Fungi</taxon>
        <taxon>Dikarya</taxon>
        <taxon>Ascomycota</taxon>
        <taxon>Pezizomycotina</taxon>
        <taxon>Sordariomycetes</taxon>
        <taxon>Hypocreomycetidae</taxon>
        <taxon>Hypocreales</taxon>
        <taxon>Nectriaceae</taxon>
        <taxon>Fusarium</taxon>
        <taxon>Fusarium incarnatum-equiseti species complex</taxon>
    </lineage>
</organism>
<feature type="binding site" evidence="3">
    <location>
        <position position="388"/>
    </location>
    <ligand>
        <name>dimethylallyl diphosphate</name>
        <dbReference type="ChEBI" id="CHEBI:57623"/>
    </ligand>
</feature>
<accession>A0A395MU30</accession>
<dbReference type="InterPro" id="IPR033964">
    <property type="entry name" value="ABBA"/>
</dbReference>
<dbReference type="STRING" id="2594813.A0A395MU30"/>
<dbReference type="InterPro" id="IPR012148">
    <property type="entry name" value="ABBA_DMATS-like"/>
</dbReference>
<reference evidence="4 5" key="1">
    <citation type="journal article" date="2018" name="PLoS Pathog.">
        <title>Evolution of structural diversity of trichothecenes, a family of toxins produced by plant pathogenic and entomopathogenic fungi.</title>
        <authorList>
            <person name="Proctor R.H."/>
            <person name="McCormick S.P."/>
            <person name="Kim H.S."/>
            <person name="Cardoza R.E."/>
            <person name="Stanley A.M."/>
            <person name="Lindo L."/>
            <person name="Kelly A."/>
            <person name="Brown D.W."/>
            <person name="Lee T."/>
            <person name="Vaughan M.M."/>
            <person name="Alexander N.J."/>
            <person name="Busman M."/>
            <person name="Gutierrez S."/>
        </authorList>
    </citation>
    <scope>NUCLEOTIDE SEQUENCE [LARGE SCALE GENOMIC DNA]</scope>
    <source>
        <strain evidence="4 5">NRRL 13405</strain>
    </source>
</reference>
<feature type="binding site" evidence="3">
    <location>
        <position position="309"/>
    </location>
    <ligand>
        <name>dimethylallyl diphosphate</name>
        <dbReference type="ChEBI" id="CHEBI:57623"/>
    </ligand>
</feature>
<dbReference type="SFLD" id="SFLDG01162">
    <property type="entry name" value="I"/>
    <property type="match status" value="1"/>
</dbReference>
<dbReference type="Pfam" id="PF11991">
    <property type="entry name" value="Trp_DMAT"/>
    <property type="match status" value="1"/>
</dbReference>
<feature type="binding site" evidence="3">
    <location>
        <position position="236"/>
    </location>
    <ligand>
        <name>dimethylallyl diphosphate</name>
        <dbReference type="ChEBI" id="CHEBI:57623"/>
    </ligand>
</feature>
<dbReference type="PANTHER" id="PTHR40627">
    <property type="entry name" value="INDOLE PRENYLTRANSFERASE TDIB-RELATED"/>
    <property type="match status" value="1"/>
</dbReference>
<feature type="binding site" evidence="3">
    <location>
        <position position="140"/>
    </location>
    <ligand>
        <name>L-tryptophan</name>
        <dbReference type="ChEBI" id="CHEBI:57912"/>
    </ligand>
</feature>
<gene>
    <name evidence="4" type="ORF">FIE12Z_4417</name>
</gene>
<dbReference type="AlphaFoldDB" id="A0A395MU30"/>
<feature type="binding site" evidence="3">
    <location>
        <position position="238"/>
    </location>
    <ligand>
        <name>dimethylallyl diphosphate</name>
        <dbReference type="ChEBI" id="CHEBI:57623"/>
    </ligand>
</feature>
<dbReference type="CDD" id="cd13929">
    <property type="entry name" value="PT-DMATS_CymD"/>
    <property type="match status" value="1"/>
</dbReference>
<evidence type="ECO:0000256" key="1">
    <source>
        <dbReference type="ARBA" id="ARBA00010209"/>
    </source>
</evidence>
<dbReference type="SFLD" id="SFLDS00036">
    <property type="entry name" value="Aromatic_Prenyltransferase"/>
    <property type="match status" value="1"/>
</dbReference>
<feature type="binding site" evidence="3">
    <location>
        <position position="156"/>
    </location>
    <ligand>
        <name>dimethylallyl diphosphate</name>
        <dbReference type="ChEBI" id="CHEBI:57623"/>
    </ligand>
</feature>
<comment type="similarity">
    <text evidence="1">Belongs to the tryptophan dimethylallyltransferase family.</text>
</comment>
<sequence length="476" mass="53545">MATGTTLTNSPAYPAASLGAAVNVQVGILFHGGRMKLIIYSKQTTPRHDVSFLVGRQKAPVWQKINKWLPPRDAHQDFWWDVTGQHLATMLHEAGYPLSRQYECLMFHYYIIVPCMGPRPGPTGQPTFKSFMTDDFSPIEYSWKWGDTDNDPPGIRLSVEHIGPNAGTALDLYNRESTINVLDHLNAADISIDPVWFKAFLHDFDPHNISTNTDEGDWGSSLFTAYELGAEKIAVKAYFIPRTQSVCQEFFSHGFKRAMKNVYGTDSSYLSAFATLSDFLTSDPEGQKLQMIILGIDCVAPEKSRIKVYMRTPSTSINHIISILSLGGRRPLSQVSIDEIRDLWRATLSLNDTMSDDEDLPSLNHETSGMLFYFDIKPSSKLPDVKGYIPVRHYGKTDLSIANGLIGFLERHNRAKYKDRYIQMLEGISQQADILSSRGIHTYISFGIGKDGHLQLTSYFSPQIYRRIAEAKGIGR</sequence>